<dbReference type="PANTHER" id="PTHR48081">
    <property type="entry name" value="AB HYDROLASE SUPERFAMILY PROTEIN C4A8.06C"/>
    <property type="match status" value="1"/>
</dbReference>
<dbReference type="InterPro" id="IPR050300">
    <property type="entry name" value="GDXG_lipolytic_enzyme"/>
</dbReference>
<protein>
    <submittedName>
        <fullName evidence="3">Alpha/beta-hydrolase</fullName>
    </submittedName>
</protein>
<accession>A0A2J6RE76</accession>
<evidence type="ECO:0000313" key="4">
    <source>
        <dbReference type="Proteomes" id="UP000235786"/>
    </source>
</evidence>
<dbReference type="Proteomes" id="UP000235786">
    <property type="component" value="Unassembled WGS sequence"/>
</dbReference>
<evidence type="ECO:0000259" key="2">
    <source>
        <dbReference type="Pfam" id="PF07859"/>
    </source>
</evidence>
<organism evidence="3 4">
    <name type="scientific">Hyaloscypha variabilis (strain UAMH 11265 / GT02V1 / F)</name>
    <name type="common">Meliniomyces variabilis</name>
    <dbReference type="NCBI Taxonomy" id="1149755"/>
    <lineage>
        <taxon>Eukaryota</taxon>
        <taxon>Fungi</taxon>
        <taxon>Dikarya</taxon>
        <taxon>Ascomycota</taxon>
        <taxon>Pezizomycotina</taxon>
        <taxon>Leotiomycetes</taxon>
        <taxon>Helotiales</taxon>
        <taxon>Hyaloscyphaceae</taxon>
        <taxon>Hyaloscypha</taxon>
        <taxon>Hyaloscypha variabilis</taxon>
    </lineage>
</organism>
<dbReference type="InterPro" id="IPR029058">
    <property type="entry name" value="AB_hydrolase_fold"/>
</dbReference>
<dbReference type="STRING" id="1149755.A0A2J6RE76"/>
<dbReference type="InterPro" id="IPR013094">
    <property type="entry name" value="AB_hydrolase_3"/>
</dbReference>
<evidence type="ECO:0000256" key="1">
    <source>
        <dbReference type="ARBA" id="ARBA00022801"/>
    </source>
</evidence>
<keyword evidence="1 3" id="KW-0378">Hydrolase</keyword>
<dbReference type="GO" id="GO:0016787">
    <property type="term" value="F:hydrolase activity"/>
    <property type="evidence" value="ECO:0007669"/>
    <property type="project" value="UniProtKB-KW"/>
</dbReference>
<dbReference type="EMBL" id="KZ613950">
    <property type="protein sequence ID" value="PMD36819.1"/>
    <property type="molecule type" value="Genomic_DNA"/>
</dbReference>
<proteinExistence type="predicted"/>
<sequence>MPSIAFRLHVYLIRLISSISFYLDRHRSTPIPPPPTFTHSIPTLSKTSTIKLHFYTPSTYNRSSPTPHNTIINFHGGAWTYGSAQNDARFAARVTEAGYTFISVEYRRFPEHAHPTQLDDCTAAVLWAKDHAAEFGIGKIALCGWSAGGQLAFTTALKVAGKVELAGIVSVYPLVDFSVPRRVKEERRPVAGEKSRTPKSWKGIGELYGEAAGKERDGPWMSPGVASEKMLREGLPEKVALYACEWDELCEETEVFRERLRRLGKIIGGYVVNEAVHAWDKFPTFKRGDVKRDEMYAHAVEELKGMF</sequence>
<feature type="domain" description="Alpha/beta hydrolase fold-3" evidence="2">
    <location>
        <begin position="71"/>
        <end position="279"/>
    </location>
</feature>
<dbReference type="Pfam" id="PF07859">
    <property type="entry name" value="Abhydrolase_3"/>
    <property type="match status" value="1"/>
</dbReference>
<dbReference type="SUPFAM" id="SSF53474">
    <property type="entry name" value="alpha/beta-Hydrolases"/>
    <property type="match status" value="1"/>
</dbReference>
<dbReference type="Gene3D" id="3.40.50.1820">
    <property type="entry name" value="alpha/beta hydrolase"/>
    <property type="match status" value="1"/>
</dbReference>
<dbReference type="OrthoDB" id="433474at2759"/>
<keyword evidence="4" id="KW-1185">Reference proteome</keyword>
<dbReference type="AlphaFoldDB" id="A0A2J6RE76"/>
<name>A0A2J6RE76_HYAVF</name>
<reference evidence="3 4" key="1">
    <citation type="submission" date="2016-04" db="EMBL/GenBank/DDBJ databases">
        <title>A degradative enzymes factory behind the ericoid mycorrhizal symbiosis.</title>
        <authorList>
            <consortium name="DOE Joint Genome Institute"/>
            <person name="Martino E."/>
            <person name="Morin E."/>
            <person name="Grelet G."/>
            <person name="Kuo A."/>
            <person name="Kohler A."/>
            <person name="Daghino S."/>
            <person name="Barry K."/>
            <person name="Choi C."/>
            <person name="Cichocki N."/>
            <person name="Clum A."/>
            <person name="Copeland A."/>
            <person name="Hainaut M."/>
            <person name="Haridas S."/>
            <person name="Labutti K."/>
            <person name="Lindquist E."/>
            <person name="Lipzen A."/>
            <person name="Khouja H.-R."/>
            <person name="Murat C."/>
            <person name="Ohm R."/>
            <person name="Olson A."/>
            <person name="Spatafora J."/>
            <person name="Veneault-Fourrey C."/>
            <person name="Henrissat B."/>
            <person name="Grigoriev I."/>
            <person name="Martin F."/>
            <person name="Perotto S."/>
        </authorList>
    </citation>
    <scope>NUCLEOTIDE SEQUENCE [LARGE SCALE GENOMIC DNA]</scope>
    <source>
        <strain evidence="3 4">F</strain>
    </source>
</reference>
<evidence type="ECO:0000313" key="3">
    <source>
        <dbReference type="EMBL" id="PMD36819.1"/>
    </source>
</evidence>
<gene>
    <name evidence="3" type="ORF">L207DRAFT_90389</name>
</gene>